<dbReference type="RefSeq" id="WP_308947854.1">
    <property type="nucleotide sequence ID" value="NZ_JARXHW010000001.1"/>
</dbReference>
<keyword evidence="3 9" id="KW-0489">Methyltransferase</keyword>
<keyword evidence="5" id="KW-0949">S-adenosyl-L-methionine</keyword>
<keyword evidence="4" id="KW-0808">Transferase</keyword>
<dbReference type="Pfam" id="PF07669">
    <property type="entry name" value="Eco57I"/>
    <property type="match status" value="1"/>
</dbReference>
<dbReference type="PRINTS" id="PR00507">
    <property type="entry name" value="N12N6MTFRASE"/>
</dbReference>
<protein>
    <recommendedName>
        <fullName evidence="2">site-specific DNA-methyltransferase (adenine-specific)</fullName>
        <ecNumber evidence="2">2.1.1.72</ecNumber>
    </recommendedName>
</protein>
<feature type="domain" description="Type II methyltransferase M.TaqI-like" evidence="7">
    <location>
        <begin position="88"/>
        <end position="185"/>
    </location>
</feature>
<dbReference type="PROSITE" id="PS00092">
    <property type="entry name" value="N6_MTASE"/>
    <property type="match status" value="1"/>
</dbReference>
<dbReference type="Gene3D" id="3.40.50.150">
    <property type="entry name" value="Vaccinia Virus protein VP39"/>
    <property type="match status" value="1"/>
</dbReference>
<comment type="similarity">
    <text evidence="1">Belongs to the N(4)/N(6)-methyltransferase family.</text>
</comment>
<dbReference type="EC" id="2.1.1.72" evidence="2"/>
<dbReference type="InterPro" id="IPR054520">
    <property type="entry name" value="M_Eco57I_C"/>
</dbReference>
<dbReference type="GO" id="GO:0032259">
    <property type="term" value="P:methylation"/>
    <property type="evidence" value="ECO:0007669"/>
    <property type="project" value="UniProtKB-KW"/>
</dbReference>
<reference evidence="9 10" key="1">
    <citation type="submission" date="2023-04" db="EMBL/GenBank/DDBJ databases">
        <title>A novel bacteria isolated from coastal sediment.</title>
        <authorList>
            <person name="Liu X.-J."/>
            <person name="Du Z.-J."/>
        </authorList>
    </citation>
    <scope>NUCLEOTIDE SEQUENCE [LARGE SCALE GENOMIC DNA]</scope>
    <source>
        <strain evidence="9 10">SDUM461003</strain>
    </source>
</reference>
<feature type="domain" description="Type II methyltransferase M.Eco57I C-terminal" evidence="8">
    <location>
        <begin position="247"/>
        <end position="466"/>
    </location>
</feature>
<dbReference type="GO" id="GO:0008168">
    <property type="term" value="F:methyltransferase activity"/>
    <property type="evidence" value="ECO:0007669"/>
    <property type="project" value="UniProtKB-KW"/>
</dbReference>
<dbReference type="InterPro" id="IPR002052">
    <property type="entry name" value="DNA_methylase_N6_adenine_CS"/>
</dbReference>
<comment type="catalytic activity">
    <reaction evidence="6">
        <text>a 2'-deoxyadenosine in DNA + S-adenosyl-L-methionine = an N(6)-methyl-2'-deoxyadenosine in DNA + S-adenosyl-L-homocysteine + H(+)</text>
        <dbReference type="Rhea" id="RHEA:15197"/>
        <dbReference type="Rhea" id="RHEA-COMP:12418"/>
        <dbReference type="Rhea" id="RHEA-COMP:12419"/>
        <dbReference type="ChEBI" id="CHEBI:15378"/>
        <dbReference type="ChEBI" id="CHEBI:57856"/>
        <dbReference type="ChEBI" id="CHEBI:59789"/>
        <dbReference type="ChEBI" id="CHEBI:90615"/>
        <dbReference type="ChEBI" id="CHEBI:90616"/>
        <dbReference type="EC" id="2.1.1.72"/>
    </reaction>
</comment>
<evidence type="ECO:0000313" key="9">
    <source>
        <dbReference type="EMBL" id="MDQ8205897.1"/>
    </source>
</evidence>
<proteinExistence type="inferred from homology"/>
<dbReference type="InterPro" id="IPR050953">
    <property type="entry name" value="N4_N6_ade-DNA_methylase"/>
</dbReference>
<organism evidence="9 10">
    <name type="scientific">Thalassobacterium maritimum</name>
    <dbReference type="NCBI Taxonomy" id="3041265"/>
    <lineage>
        <taxon>Bacteria</taxon>
        <taxon>Pseudomonadati</taxon>
        <taxon>Verrucomicrobiota</taxon>
        <taxon>Opitutia</taxon>
        <taxon>Puniceicoccales</taxon>
        <taxon>Coraliomargaritaceae</taxon>
        <taxon>Thalassobacterium</taxon>
    </lineage>
</organism>
<evidence type="ECO:0000259" key="7">
    <source>
        <dbReference type="Pfam" id="PF07669"/>
    </source>
</evidence>
<evidence type="ECO:0000256" key="6">
    <source>
        <dbReference type="ARBA" id="ARBA00047942"/>
    </source>
</evidence>
<dbReference type="InterPro" id="IPR011639">
    <property type="entry name" value="MethylTrfase_TaqI-like_dom"/>
</dbReference>
<evidence type="ECO:0000256" key="5">
    <source>
        <dbReference type="ARBA" id="ARBA00022691"/>
    </source>
</evidence>
<evidence type="ECO:0000256" key="3">
    <source>
        <dbReference type="ARBA" id="ARBA00022603"/>
    </source>
</evidence>
<evidence type="ECO:0000256" key="4">
    <source>
        <dbReference type="ARBA" id="ARBA00022679"/>
    </source>
</evidence>
<keyword evidence="10" id="KW-1185">Reference proteome</keyword>
<name>A0ABU1ASE4_9BACT</name>
<dbReference type="PANTHER" id="PTHR33841:SF5">
    <property type="entry name" value="DNA METHYLASE (MODIFICATION METHYLASE) (METHYLTRANSFERASE)-RELATED"/>
    <property type="match status" value="1"/>
</dbReference>
<dbReference type="PANTHER" id="PTHR33841">
    <property type="entry name" value="DNA METHYLTRANSFERASE YEEA-RELATED"/>
    <property type="match status" value="1"/>
</dbReference>
<evidence type="ECO:0000259" key="8">
    <source>
        <dbReference type="Pfam" id="PF22837"/>
    </source>
</evidence>
<evidence type="ECO:0000256" key="1">
    <source>
        <dbReference type="ARBA" id="ARBA00006594"/>
    </source>
</evidence>
<dbReference type="InterPro" id="IPR029063">
    <property type="entry name" value="SAM-dependent_MTases_sf"/>
</dbReference>
<evidence type="ECO:0000256" key="2">
    <source>
        <dbReference type="ARBA" id="ARBA00011900"/>
    </source>
</evidence>
<gene>
    <name evidence="9" type="ORF">QEH52_00110</name>
</gene>
<accession>A0ABU1ASE4</accession>
<dbReference type="EMBL" id="JARXHW010000001">
    <property type="protein sequence ID" value="MDQ8205897.1"/>
    <property type="molecule type" value="Genomic_DNA"/>
</dbReference>
<evidence type="ECO:0000313" key="10">
    <source>
        <dbReference type="Proteomes" id="UP001225316"/>
    </source>
</evidence>
<comment type="caution">
    <text evidence="9">The sequence shown here is derived from an EMBL/GenBank/DDBJ whole genome shotgun (WGS) entry which is preliminary data.</text>
</comment>
<sequence>MSKITGAYYTPSHISDFMVSYLSDFINSSCNAILEPSVGDGSFLRALSESNSCSTERVDLTIVELDSEAIESAYAIAAGRNAFRSVVKHNGDFLAYEPAPGNTYSLVLGNPPYIKKKFLDEEVLGRVKECHAKAGLGLTNVSNIWTAFVLKSAELLDEHGVLALVLPADLLQVKYAEKLRVFLEERFQRLEIFVLSIRDFTGIEQQTLLLFAYKIHDSAGTFFYEVEDFEASRIREISSNGLMISQSKWTHYTLSSAEIGLLNRINERLPRASDFITSRPGVVTGANDFFILNEQEIAKHGAMAYKVPILTRSSSLTCGGDFTAKMFDEIVRDGVPSYLLDLNKKNRPNSRLDDYLRHGVDLELHERYKCKKRNRWYNVPGVSEPADALIFKRIHSMPKLVRNLARVQVTDSAYLVNVRHGVDVRSFIASFYNIITLIFTELMGRRYGGGVLELTPSEFQSLPMLYRHFKAKDYHRLCGQVEFSRAGATSPHNIDFYDGLGLSAREYESLQNIYLKLKAVRLPELLVKSKG</sequence>
<dbReference type="SUPFAM" id="SSF53335">
    <property type="entry name" value="S-adenosyl-L-methionine-dependent methyltransferases"/>
    <property type="match status" value="1"/>
</dbReference>
<dbReference type="Proteomes" id="UP001225316">
    <property type="component" value="Unassembled WGS sequence"/>
</dbReference>
<dbReference type="CDD" id="cd02440">
    <property type="entry name" value="AdoMet_MTases"/>
    <property type="match status" value="1"/>
</dbReference>
<dbReference type="Pfam" id="PF22837">
    <property type="entry name" value="M_Eco57I_C"/>
    <property type="match status" value="1"/>
</dbReference>